<dbReference type="AlphaFoldDB" id="A0A8I3A7U6"/>
<keyword evidence="3" id="KW-1185">Reference proteome</keyword>
<sequence>MSVNIVLPTLSAWAASRLTGILESKTQDDFNTAFNATFAAQCSFTVNGKSISRDEYQAQVLQDSAAGFDESGTVVNIEGQTQVQVGNQGQLSGLVGLFYTALSDSKFLVLGAPTERRATSSLNLVIEPTEKSPPNPLHIRGYFDPRRVTCVNQVVAESTYHVTIPHASVPKGTTTENSTSKVELGPGPLKISSNDLGPFGGRFGPGPVRLPPGRFGGVRIFPRVKWGPSPRHCLGMVNLV</sequence>
<reference evidence="2" key="1">
    <citation type="submission" date="2021-03" db="EMBL/GenBank/DDBJ databases">
        <title>Evolutionary innovations through gain and loss of genes in the ectomycorrhizal Boletales.</title>
        <authorList>
            <person name="Wu G."/>
            <person name="Miyauchi S."/>
            <person name="Morin E."/>
            <person name="Yang Z.-L."/>
            <person name="Xu J."/>
            <person name="Martin F.M."/>
        </authorList>
    </citation>
    <scope>NUCLEOTIDE SEQUENCE</scope>
    <source>
        <strain evidence="2">BR01</strain>
    </source>
</reference>
<gene>
    <name evidence="2" type="ORF">JVT61DRAFT_6531</name>
</gene>
<proteinExistence type="predicted"/>
<dbReference type="EMBL" id="JAGFBS010000022">
    <property type="protein sequence ID" value="KAG6373383.1"/>
    <property type="molecule type" value="Genomic_DNA"/>
</dbReference>
<evidence type="ECO:0000313" key="2">
    <source>
        <dbReference type="EMBL" id="KAG6373383.1"/>
    </source>
</evidence>
<comment type="caution">
    <text evidence="2">The sequence shown here is derived from an EMBL/GenBank/DDBJ whole genome shotgun (WGS) entry which is preliminary data.</text>
</comment>
<name>A0A8I3A7U6_9AGAM</name>
<feature type="compositionally biased region" description="Polar residues" evidence="1">
    <location>
        <begin position="171"/>
        <end position="181"/>
    </location>
</feature>
<organism evidence="2 3">
    <name type="scientific">Boletus reticuloceps</name>
    <dbReference type="NCBI Taxonomy" id="495285"/>
    <lineage>
        <taxon>Eukaryota</taxon>
        <taxon>Fungi</taxon>
        <taxon>Dikarya</taxon>
        <taxon>Basidiomycota</taxon>
        <taxon>Agaricomycotina</taxon>
        <taxon>Agaricomycetes</taxon>
        <taxon>Agaricomycetidae</taxon>
        <taxon>Boletales</taxon>
        <taxon>Boletineae</taxon>
        <taxon>Boletaceae</taxon>
        <taxon>Boletoideae</taxon>
        <taxon>Boletus</taxon>
    </lineage>
</organism>
<feature type="region of interest" description="Disordered" evidence="1">
    <location>
        <begin position="167"/>
        <end position="187"/>
    </location>
</feature>
<evidence type="ECO:0000256" key="1">
    <source>
        <dbReference type="SAM" id="MobiDB-lite"/>
    </source>
</evidence>
<protein>
    <submittedName>
        <fullName evidence="2">Uncharacterized protein</fullName>
    </submittedName>
</protein>
<accession>A0A8I3A7U6</accession>
<dbReference type="OrthoDB" id="3188871at2759"/>
<dbReference type="Proteomes" id="UP000683000">
    <property type="component" value="Unassembled WGS sequence"/>
</dbReference>
<evidence type="ECO:0000313" key="3">
    <source>
        <dbReference type="Proteomes" id="UP000683000"/>
    </source>
</evidence>